<dbReference type="Pfam" id="PF00560">
    <property type="entry name" value="LRR_1"/>
    <property type="match status" value="1"/>
</dbReference>
<keyword evidence="1" id="KW-0433">Leucine-rich repeat</keyword>
<dbReference type="Gene3D" id="3.80.10.10">
    <property type="entry name" value="Ribonuclease Inhibitor"/>
    <property type="match status" value="1"/>
</dbReference>
<organism evidence="5 6">
    <name type="scientific">Arundinibacter roseus</name>
    <dbReference type="NCBI Taxonomy" id="2070510"/>
    <lineage>
        <taxon>Bacteria</taxon>
        <taxon>Pseudomonadati</taxon>
        <taxon>Bacteroidota</taxon>
        <taxon>Cytophagia</taxon>
        <taxon>Cytophagales</taxon>
        <taxon>Spirosomataceae</taxon>
        <taxon>Arundinibacter</taxon>
    </lineage>
</organism>
<keyword evidence="2" id="KW-0677">Repeat</keyword>
<dbReference type="OrthoDB" id="922532at2"/>
<dbReference type="PANTHER" id="PTHR48051">
    <property type="match status" value="1"/>
</dbReference>
<dbReference type="InterPro" id="IPR003591">
    <property type="entry name" value="Leu-rich_rpt_typical-subtyp"/>
</dbReference>
<dbReference type="InterPro" id="IPR055414">
    <property type="entry name" value="LRR_R13L4/SHOC2-like"/>
</dbReference>
<feature type="domain" description="Disease resistance R13L4/SHOC-2-like LRR" evidence="4">
    <location>
        <begin position="270"/>
        <end position="378"/>
    </location>
</feature>
<dbReference type="AlphaFoldDB" id="A0A4R4JZJ9"/>
<accession>A0A4R4JZJ9</accession>
<name>A0A4R4JZJ9_9BACT</name>
<evidence type="ECO:0000313" key="5">
    <source>
        <dbReference type="EMBL" id="TDB59119.1"/>
    </source>
</evidence>
<dbReference type="EMBL" id="SMJU01000021">
    <property type="protein sequence ID" value="TDB59119.1"/>
    <property type="molecule type" value="Genomic_DNA"/>
</dbReference>
<protein>
    <submittedName>
        <fullName evidence="5">Leucine-rich repeat domain-containing protein</fullName>
    </submittedName>
</protein>
<evidence type="ECO:0000256" key="2">
    <source>
        <dbReference type="ARBA" id="ARBA00022737"/>
    </source>
</evidence>
<comment type="caution">
    <text evidence="5">The sequence shown here is derived from an EMBL/GenBank/DDBJ whole genome shotgun (WGS) entry which is preliminary data.</text>
</comment>
<evidence type="ECO:0000259" key="4">
    <source>
        <dbReference type="Pfam" id="PF23598"/>
    </source>
</evidence>
<dbReference type="PROSITE" id="PS51450">
    <property type="entry name" value="LRR"/>
    <property type="match status" value="2"/>
</dbReference>
<dbReference type="GO" id="GO:0005737">
    <property type="term" value="C:cytoplasm"/>
    <property type="evidence" value="ECO:0007669"/>
    <property type="project" value="TreeGrafter"/>
</dbReference>
<dbReference type="PANTHER" id="PTHR48051:SF1">
    <property type="entry name" value="RAS SUPPRESSOR PROTEIN 1"/>
    <property type="match status" value="1"/>
</dbReference>
<feature type="chain" id="PRO_5020463796" evidence="3">
    <location>
        <begin position="19"/>
        <end position="454"/>
    </location>
</feature>
<dbReference type="SMART" id="SM00369">
    <property type="entry name" value="LRR_TYP"/>
    <property type="match status" value="8"/>
</dbReference>
<evidence type="ECO:0000256" key="3">
    <source>
        <dbReference type="SAM" id="SignalP"/>
    </source>
</evidence>
<keyword evidence="3" id="KW-0732">Signal</keyword>
<dbReference type="Pfam" id="PF23598">
    <property type="entry name" value="LRR_14"/>
    <property type="match status" value="1"/>
</dbReference>
<proteinExistence type="predicted"/>
<reference evidence="5 6" key="1">
    <citation type="submission" date="2019-02" db="EMBL/GenBank/DDBJ databases">
        <title>Arundinibacter roseus gen. nov., sp. nov., a new member of the family Cytophagaceae.</title>
        <authorList>
            <person name="Szuroczki S."/>
            <person name="Khayer B."/>
            <person name="Sproer C."/>
            <person name="Toumi M."/>
            <person name="Szabo A."/>
            <person name="Felfoldi T."/>
            <person name="Schumann P."/>
            <person name="Toth E."/>
        </authorList>
    </citation>
    <scope>NUCLEOTIDE SEQUENCE [LARGE SCALE GENOMIC DNA]</scope>
    <source>
        <strain evidence="5 6">DMA-k-7a</strain>
    </source>
</reference>
<dbReference type="SUPFAM" id="SSF52058">
    <property type="entry name" value="L domain-like"/>
    <property type="match status" value="1"/>
</dbReference>
<dbReference type="RefSeq" id="WP_132122039.1">
    <property type="nucleotide sequence ID" value="NZ_SMJU01000021.1"/>
</dbReference>
<gene>
    <name evidence="5" type="ORF">EZE20_22570</name>
</gene>
<dbReference type="Proteomes" id="UP000295706">
    <property type="component" value="Unassembled WGS sequence"/>
</dbReference>
<dbReference type="InterPro" id="IPR050216">
    <property type="entry name" value="LRR_domain-containing"/>
</dbReference>
<dbReference type="InterPro" id="IPR032675">
    <property type="entry name" value="LRR_dom_sf"/>
</dbReference>
<dbReference type="InterPro" id="IPR001611">
    <property type="entry name" value="Leu-rich_rpt"/>
</dbReference>
<dbReference type="SMART" id="SM00364">
    <property type="entry name" value="LRR_BAC"/>
    <property type="match status" value="4"/>
</dbReference>
<feature type="signal peptide" evidence="3">
    <location>
        <begin position="1"/>
        <end position="18"/>
    </location>
</feature>
<sequence>MKPLLWLLFLGLTTSALAQPRVVSQESIKDRDQLYQKYPARLTDASQIQLGQTISSIARQLLTEYKLTDYAVSIQLFVNESGKIDLALYEVDAVAGKKDSVGVLLEKYLPERVADWQIRSTGGKKIQFYAYFMKGRVLQLREIRRGDSLLSTIEDALKIIDTLKIKALHFHQLDLSQVPDVIYRFPNLELLDLHSNNLRSLSLNMKRLPKLKQLDLRSNGLHQDSLHLTKNRSLKLLTLHSNELTDVPLAARASRRLQSLWLGGNIALQLSNRSFGRLRRLQDLNLYGCQLTTLPKGLRKLRKLEILDLYYNHFSELPASLTSLKNLSQLAVANNELTRLPDRMDRLKNLQILYAHHNRLSTLPDRMGDMRNLKLVDIGYNWFSTFPEEISGLRNLNELDISGNNFTAFPQSLEEIPQLQTLHLRGNPFLRLEEEKTYLPHIQKIEKNNTEVFY</sequence>
<evidence type="ECO:0000256" key="1">
    <source>
        <dbReference type="ARBA" id="ARBA00022614"/>
    </source>
</evidence>
<evidence type="ECO:0000313" key="6">
    <source>
        <dbReference type="Proteomes" id="UP000295706"/>
    </source>
</evidence>
<keyword evidence="6" id="KW-1185">Reference proteome</keyword>